<dbReference type="PANTHER" id="PTHR30250:SF26">
    <property type="entry name" value="PSMA PROTEIN"/>
    <property type="match status" value="1"/>
</dbReference>
<keyword evidence="2" id="KW-1003">Cell membrane</keyword>
<protein>
    <submittedName>
        <fullName evidence="7">Polysaccharide biosynthesis protein</fullName>
    </submittedName>
</protein>
<keyword evidence="3 6" id="KW-0812">Transmembrane</keyword>
<feature type="transmembrane region" description="Helical" evidence="6">
    <location>
        <begin position="373"/>
        <end position="391"/>
    </location>
</feature>
<feature type="transmembrane region" description="Helical" evidence="6">
    <location>
        <begin position="258"/>
        <end position="280"/>
    </location>
</feature>
<evidence type="ECO:0000256" key="1">
    <source>
        <dbReference type="ARBA" id="ARBA00004651"/>
    </source>
</evidence>
<dbReference type="InterPro" id="IPR050833">
    <property type="entry name" value="Poly_Biosynth_Transport"/>
</dbReference>
<evidence type="ECO:0000256" key="3">
    <source>
        <dbReference type="ARBA" id="ARBA00022692"/>
    </source>
</evidence>
<dbReference type="RefSeq" id="WP_302244308.1">
    <property type="nucleotide sequence ID" value="NZ_JAULJQ010000005.1"/>
</dbReference>
<evidence type="ECO:0000256" key="5">
    <source>
        <dbReference type="ARBA" id="ARBA00023136"/>
    </source>
</evidence>
<keyword evidence="4 6" id="KW-1133">Transmembrane helix</keyword>
<feature type="transmembrane region" description="Helical" evidence="6">
    <location>
        <begin position="47"/>
        <end position="67"/>
    </location>
</feature>
<name>A0ABT8TC28_9BACT</name>
<feature type="transmembrane region" description="Helical" evidence="6">
    <location>
        <begin position="151"/>
        <end position="173"/>
    </location>
</feature>
<keyword evidence="5 6" id="KW-0472">Membrane</keyword>
<organism evidence="7 8">
    <name type="scientific">Campylobacter magnus</name>
    <dbReference type="NCBI Taxonomy" id="3026462"/>
    <lineage>
        <taxon>Bacteria</taxon>
        <taxon>Pseudomonadati</taxon>
        <taxon>Campylobacterota</taxon>
        <taxon>Epsilonproteobacteria</taxon>
        <taxon>Campylobacterales</taxon>
        <taxon>Campylobacteraceae</taxon>
        <taxon>Campylobacter</taxon>
    </lineage>
</organism>
<feature type="transmembrane region" description="Helical" evidence="6">
    <location>
        <begin position="220"/>
        <end position="238"/>
    </location>
</feature>
<comment type="caution">
    <text evidence="7">The sequence shown here is derived from an EMBL/GenBank/DDBJ whole genome shotgun (WGS) entry which is preliminary data.</text>
</comment>
<feature type="transmembrane region" description="Helical" evidence="6">
    <location>
        <begin position="338"/>
        <end position="361"/>
    </location>
</feature>
<dbReference type="EMBL" id="JAULJQ010000005">
    <property type="protein sequence ID" value="MDO2409437.1"/>
    <property type="molecule type" value="Genomic_DNA"/>
</dbReference>
<feature type="transmembrane region" description="Helical" evidence="6">
    <location>
        <begin position="179"/>
        <end position="199"/>
    </location>
</feature>
<feature type="transmembrane region" description="Helical" evidence="6">
    <location>
        <begin position="437"/>
        <end position="458"/>
    </location>
</feature>
<keyword evidence="8" id="KW-1185">Reference proteome</keyword>
<reference evidence="7 8" key="1">
    <citation type="submission" date="2023-06" db="EMBL/GenBank/DDBJ databases">
        <title>Campylobacter magnum sp. nov., isolated from cecal contents of domestic pigs (Sus scrofa domesticus).</title>
        <authorList>
            <person name="Papic B."/>
            <person name="Gruntar I."/>
        </authorList>
    </citation>
    <scope>NUCLEOTIDE SEQUENCE [LARGE SCALE GENOMIC DNA]</scope>
    <source>
        <strain evidence="8">34484-21</strain>
    </source>
</reference>
<feature type="transmembrane region" description="Helical" evidence="6">
    <location>
        <begin position="5"/>
        <end position="27"/>
    </location>
</feature>
<proteinExistence type="predicted"/>
<feature type="transmembrane region" description="Helical" evidence="6">
    <location>
        <begin position="464"/>
        <end position="487"/>
    </location>
</feature>
<dbReference type="PANTHER" id="PTHR30250">
    <property type="entry name" value="PST FAMILY PREDICTED COLANIC ACID TRANSPORTER"/>
    <property type="match status" value="1"/>
</dbReference>
<dbReference type="Proteomes" id="UP001171111">
    <property type="component" value="Unassembled WGS sequence"/>
</dbReference>
<evidence type="ECO:0000313" key="7">
    <source>
        <dbReference type="EMBL" id="MDO2409437.1"/>
    </source>
</evidence>
<evidence type="ECO:0000256" key="6">
    <source>
        <dbReference type="SAM" id="Phobius"/>
    </source>
</evidence>
<feature type="transmembrane region" description="Helical" evidence="6">
    <location>
        <begin position="122"/>
        <end position="144"/>
    </location>
</feature>
<sequence>MALNLISSIIVFAIQLLVNFLLAPFILRSLGDEAYGLLTLANSLVSYGYILTMVINSVSGRFIAFEYHAGRVLLASKYYSSVLVINMIFSLLICLSSALFIYKIDAIINVSPELKSDAQIAFGLYFANFCLGLFNGIFSALAFVVNKVYLIAFRSALASLVFGALVFGLYYFLEPMISYSAFAALISSIVVFISSLFIVKKLGLGVRFRLRYTRLRLLKALFKSGAFNSFNSLSYSIINGADLLLCNLLLNPAMVGIMAISKSLIMTIESFIAMLSGVFSPKLTELYAKNLKAELIYNLRFALRAQAFICLPPICAFVGLGVEFYALWLPFKNEEQIAFIYALAMIAAAPALFSACMYPLLSLNIIVNSLRRPAMANLVMALCTFCSQFALLSLTDWGLWAMFVCASFCYMARILLFDIANAARNLELPKSTFFIDFARNLVAFIALLAIILALKSLILFSFSWLLLVLFGALFCLFGYLFLFFVLFNKEQKTLFLELIKAKLLKVKKC</sequence>
<evidence type="ECO:0000256" key="4">
    <source>
        <dbReference type="ARBA" id="ARBA00022989"/>
    </source>
</evidence>
<accession>A0ABT8TC28</accession>
<comment type="subcellular location">
    <subcellularLocation>
        <location evidence="1">Cell membrane</location>
        <topology evidence="1">Multi-pass membrane protein</topology>
    </subcellularLocation>
</comment>
<feature type="transmembrane region" description="Helical" evidence="6">
    <location>
        <begin position="79"/>
        <end position="102"/>
    </location>
</feature>
<evidence type="ECO:0000256" key="2">
    <source>
        <dbReference type="ARBA" id="ARBA00022475"/>
    </source>
</evidence>
<feature type="transmembrane region" description="Helical" evidence="6">
    <location>
        <begin position="397"/>
        <end position="416"/>
    </location>
</feature>
<evidence type="ECO:0000313" key="8">
    <source>
        <dbReference type="Proteomes" id="UP001171111"/>
    </source>
</evidence>
<gene>
    <name evidence="7" type="ORF">Q2362_04900</name>
</gene>
<feature type="transmembrane region" description="Helical" evidence="6">
    <location>
        <begin position="301"/>
        <end position="326"/>
    </location>
</feature>